<evidence type="ECO:0000256" key="1">
    <source>
        <dbReference type="SAM" id="MobiDB-lite"/>
    </source>
</evidence>
<dbReference type="PANTHER" id="PTHR44144:SF1">
    <property type="entry name" value="DNAJ HOMOLOG SUBFAMILY C MEMBER 9"/>
    <property type="match status" value="1"/>
</dbReference>
<dbReference type="VEuPathDB" id="FungiDB:AMAG_04108"/>
<feature type="compositionally biased region" description="Basic residues" evidence="1">
    <location>
        <begin position="209"/>
        <end position="220"/>
    </location>
</feature>
<dbReference type="Gene3D" id="1.10.287.110">
    <property type="entry name" value="DnaJ domain"/>
    <property type="match status" value="1"/>
</dbReference>
<dbReference type="SMART" id="SM00271">
    <property type="entry name" value="DnaJ"/>
    <property type="match status" value="1"/>
</dbReference>
<dbReference type="CDD" id="cd06257">
    <property type="entry name" value="DnaJ"/>
    <property type="match status" value="1"/>
</dbReference>
<dbReference type="InterPro" id="IPR056453">
    <property type="entry name" value="HTH_DNAJC9"/>
</dbReference>
<dbReference type="PROSITE" id="PS50076">
    <property type="entry name" value="DNAJ_2"/>
    <property type="match status" value="1"/>
</dbReference>
<feature type="compositionally biased region" description="Low complexity" evidence="1">
    <location>
        <begin position="346"/>
        <end position="359"/>
    </location>
</feature>
<dbReference type="AlphaFoldDB" id="A0A0L0S7S2"/>
<dbReference type="Pfam" id="PF23302">
    <property type="entry name" value="HTH_DNAJC9"/>
    <property type="match status" value="1"/>
</dbReference>
<dbReference type="GO" id="GO:0005634">
    <property type="term" value="C:nucleus"/>
    <property type="evidence" value="ECO:0007669"/>
    <property type="project" value="TreeGrafter"/>
</dbReference>
<dbReference type="PRINTS" id="PR00625">
    <property type="entry name" value="JDOMAIN"/>
</dbReference>
<feature type="compositionally biased region" description="Basic and acidic residues" evidence="1">
    <location>
        <begin position="191"/>
        <end position="200"/>
    </location>
</feature>
<feature type="region of interest" description="Disordered" evidence="1">
    <location>
        <begin position="173"/>
        <end position="381"/>
    </location>
</feature>
<dbReference type="GO" id="GO:0005737">
    <property type="term" value="C:cytoplasm"/>
    <property type="evidence" value="ECO:0007669"/>
    <property type="project" value="TreeGrafter"/>
</dbReference>
<accession>A0A0L0S7S2</accession>
<feature type="domain" description="J" evidence="2">
    <location>
        <begin position="12"/>
        <end position="82"/>
    </location>
</feature>
<protein>
    <recommendedName>
        <fullName evidence="2">J domain-containing protein</fullName>
    </recommendedName>
</protein>
<dbReference type="Pfam" id="PF00226">
    <property type="entry name" value="DnaJ"/>
    <property type="match status" value="1"/>
</dbReference>
<dbReference type="SUPFAM" id="SSF46565">
    <property type="entry name" value="Chaperone J-domain"/>
    <property type="match status" value="1"/>
</dbReference>
<dbReference type="InterPro" id="IPR001623">
    <property type="entry name" value="DnaJ_domain"/>
</dbReference>
<dbReference type="OrthoDB" id="110024at2759"/>
<dbReference type="EMBL" id="GG745333">
    <property type="protein sequence ID" value="KNE58542.1"/>
    <property type="molecule type" value="Genomic_DNA"/>
</dbReference>
<sequence>MSTDTETMADIDLYEMLQVDRAATLDDIKMQYRKLSLRTHPDRHATKSPEEQEDFKAQFQAISFAYTILSDPAARQRYDVTGSTETLAHGSSEDILAFYKDLYESNITTEAIDEFAQQYKGSDEERRDVLAAFESAQGDMASILDQVLCSSTADEDRFRAMIDAAINAKEVPSFPTYANEDPKERRKRKRREEAEAKEAAELAEALGLNKKKGGKGGRAKAPKEGEGEEDALRALILQRSRQRQAQFDAHLDHLLTKYPPKPGKGTKPTTRKTKEGNGKVANPASAKRASKPAESEDEDELANSADDDEDEDGYESVSSGDDDDEEEEEEDESEEEEPPRKRAATRRAASTGSRRGPAAPALRGKSGGVRVQRAASKRRRL</sequence>
<gene>
    <name evidence="3" type="ORF">AMAG_04108</name>
</gene>
<reference evidence="3 4" key="1">
    <citation type="submission" date="2009-11" db="EMBL/GenBank/DDBJ databases">
        <title>Annotation of Allomyces macrogynus ATCC 38327.</title>
        <authorList>
            <consortium name="The Broad Institute Genome Sequencing Platform"/>
            <person name="Russ C."/>
            <person name="Cuomo C."/>
            <person name="Burger G."/>
            <person name="Gray M.W."/>
            <person name="Holland P.W.H."/>
            <person name="King N."/>
            <person name="Lang F.B.F."/>
            <person name="Roger A.J."/>
            <person name="Ruiz-Trillo I."/>
            <person name="Young S.K."/>
            <person name="Zeng Q."/>
            <person name="Gargeya S."/>
            <person name="Fitzgerald M."/>
            <person name="Haas B."/>
            <person name="Abouelleil A."/>
            <person name="Alvarado L."/>
            <person name="Arachchi H.M."/>
            <person name="Berlin A."/>
            <person name="Chapman S.B."/>
            <person name="Gearin G."/>
            <person name="Goldberg J."/>
            <person name="Griggs A."/>
            <person name="Gujja S."/>
            <person name="Hansen M."/>
            <person name="Heiman D."/>
            <person name="Howarth C."/>
            <person name="Larimer J."/>
            <person name="Lui A."/>
            <person name="MacDonald P.J.P."/>
            <person name="McCowen C."/>
            <person name="Montmayeur A."/>
            <person name="Murphy C."/>
            <person name="Neiman D."/>
            <person name="Pearson M."/>
            <person name="Priest M."/>
            <person name="Roberts A."/>
            <person name="Saif S."/>
            <person name="Shea T."/>
            <person name="Sisk P."/>
            <person name="Stolte C."/>
            <person name="Sykes S."/>
            <person name="Wortman J."/>
            <person name="Nusbaum C."/>
            <person name="Birren B."/>
        </authorList>
    </citation>
    <scope>NUCLEOTIDE SEQUENCE [LARGE SCALE GENOMIC DNA]</scope>
    <source>
        <strain evidence="3 4">ATCC 38327</strain>
    </source>
</reference>
<feature type="compositionally biased region" description="Acidic residues" evidence="1">
    <location>
        <begin position="295"/>
        <end position="337"/>
    </location>
</feature>
<dbReference type="eggNOG" id="KOG0719">
    <property type="taxonomic scope" value="Eukaryota"/>
</dbReference>
<keyword evidence="4" id="KW-1185">Reference proteome</keyword>
<dbReference type="STRING" id="578462.A0A0L0S7S2"/>
<evidence type="ECO:0000313" key="3">
    <source>
        <dbReference type="EMBL" id="KNE58542.1"/>
    </source>
</evidence>
<proteinExistence type="predicted"/>
<organism evidence="3 4">
    <name type="scientific">Allomyces macrogynus (strain ATCC 38327)</name>
    <name type="common">Allomyces javanicus var. macrogynus</name>
    <dbReference type="NCBI Taxonomy" id="578462"/>
    <lineage>
        <taxon>Eukaryota</taxon>
        <taxon>Fungi</taxon>
        <taxon>Fungi incertae sedis</taxon>
        <taxon>Blastocladiomycota</taxon>
        <taxon>Blastocladiomycetes</taxon>
        <taxon>Blastocladiales</taxon>
        <taxon>Blastocladiaceae</taxon>
        <taxon>Allomyces</taxon>
    </lineage>
</organism>
<dbReference type="OMA" id="WLDLWSK"/>
<name>A0A0L0S7S2_ALLM3</name>
<dbReference type="GO" id="GO:0031072">
    <property type="term" value="F:heat shock protein binding"/>
    <property type="evidence" value="ECO:0007669"/>
    <property type="project" value="TreeGrafter"/>
</dbReference>
<evidence type="ECO:0000313" key="4">
    <source>
        <dbReference type="Proteomes" id="UP000054350"/>
    </source>
</evidence>
<evidence type="ECO:0000259" key="2">
    <source>
        <dbReference type="PROSITE" id="PS50076"/>
    </source>
</evidence>
<dbReference type="InterPro" id="IPR036869">
    <property type="entry name" value="J_dom_sf"/>
</dbReference>
<dbReference type="InterPro" id="IPR052594">
    <property type="entry name" value="J_domain-containing_protein"/>
</dbReference>
<dbReference type="PANTHER" id="PTHR44144">
    <property type="entry name" value="DNAJ HOMOLOG SUBFAMILY C MEMBER 9"/>
    <property type="match status" value="1"/>
</dbReference>
<reference evidence="4" key="2">
    <citation type="submission" date="2009-11" db="EMBL/GenBank/DDBJ databases">
        <title>The Genome Sequence of Allomyces macrogynus strain ATCC 38327.</title>
        <authorList>
            <consortium name="The Broad Institute Genome Sequencing Platform"/>
            <person name="Russ C."/>
            <person name="Cuomo C."/>
            <person name="Shea T."/>
            <person name="Young S.K."/>
            <person name="Zeng Q."/>
            <person name="Koehrsen M."/>
            <person name="Haas B."/>
            <person name="Borodovsky M."/>
            <person name="Guigo R."/>
            <person name="Alvarado L."/>
            <person name="Berlin A."/>
            <person name="Borenstein D."/>
            <person name="Chen Z."/>
            <person name="Engels R."/>
            <person name="Freedman E."/>
            <person name="Gellesch M."/>
            <person name="Goldberg J."/>
            <person name="Griggs A."/>
            <person name="Gujja S."/>
            <person name="Heiman D."/>
            <person name="Hepburn T."/>
            <person name="Howarth C."/>
            <person name="Jen D."/>
            <person name="Larson L."/>
            <person name="Lewis B."/>
            <person name="Mehta T."/>
            <person name="Park D."/>
            <person name="Pearson M."/>
            <person name="Roberts A."/>
            <person name="Saif S."/>
            <person name="Shenoy N."/>
            <person name="Sisk P."/>
            <person name="Stolte C."/>
            <person name="Sykes S."/>
            <person name="Walk T."/>
            <person name="White J."/>
            <person name="Yandava C."/>
            <person name="Burger G."/>
            <person name="Gray M.W."/>
            <person name="Holland P.W.H."/>
            <person name="King N."/>
            <person name="Lang F.B.F."/>
            <person name="Roger A.J."/>
            <person name="Ruiz-Trillo I."/>
            <person name="Lander E."/>
            <person name="Nusbaum C."/>
        </authorList>
    </citation>
    <scope>NUCLEOTIDE SEQUENCE [LARGE SCALE GENOMIC DNA]</scope>
    <source>
        <strain evidence="4">ATCC 38327</strain>
    </source>
</reference>
<dbReference type="Proteomes" id="UP000054350">
    <property type="component" value="Unassembled WGS sequence"/>
</dbReference>